<dbReference type="RefSeq" id="WP_102289241.1">
    <property type="nucleotide sequence ID" value="NZ_JBKUNB010000005.1"/>
</dbReference>
<feature type="domain" description="HTH tetR-type" evidence="3">
    <location>
        <begin position="6"/>
        <end position="66"/>
    </location>
</feature>
<dbReference type="AlphaFoldDB" id="A0A3E3IEF3"/>
<dbReference type="InterPro" id="IPR050624">
    <property type="entry name" value="HTH-type_Tx_Regulator"/>
</dbReference>
<dbReference type="SUPFAM" id="SSF46689">
    <property type="entry name" value="Homeodomain-like"/>
    <property type="match status" value="1"/>
</dbReference>
<evidence type="ECO:0000256" key="2">
    <source>
        <dbReference type="PROSITE-ProRule" id="PRU00335"/>
    </source>
</evidence>
<name>A0A3E3IEF3_9FIRM</name>
<dbReference type="EMBL" id="QVLU01000036">
    <property type="protein sequence ID" value="RGE65361.1"/>
    <property type="molecule type" value="Genomic_DNA"/>
</dbReference>
<evidence type="ECO:0000259" key="3">
    <source>
        <dbReference type="PROSITE" id="PS50977"/>
    </source>
</evidence>
<evidence type="ECO:0000313" key="4">
    <source>
        <dbReference type="EMBL" id="RGE62620.1"/>
    </source>
</evidence>
<keyword evidence="6" id="KW-1185">Reference proteome</keyword>
<evidence type="ECO:0000313" key="5">
    <source>
        <dbReference type="EMBL" id="RGE65361.1"/>
    </source>
</evidence>
<proteinExistence type="predicted"/>
<dbReference type="InterPro" id="IPR001647">
    <property type="entry name" value="HTH_TetR"/>
</dbReference>
<gene>
    <name evidence="5" type="ORF">DWY69_26215</name>
    <name evidence="4" type="ORF">DXC51_08515</name>
</gene>
<sequence length="174" mass="20230">MDIRIEKTKRSIKNAFIELRSRKSLERITVKEVCEKAEINKSTFYSHYQDIYDLSDKLETEVVESIIGSLNHPENLLKNPEEFTKELYLGYAAKNALICILFSDSRSGILVQKLEKTLKELVFSVCPEYREDPKENVKLTYNIYGGYYAYFENREYGDELVISTIGRLSGNMDI</sequence>
<accession>A0A3E3IEF3</accession>
<dbReference type="PANTHER" id="PTHR43479:SF7">
    <property type="entry name" value="TETR-FAMILY TRANSCRIPTIONAL REGULATOR"/>
    <property type="match status" value="1"/>
</dbReference>
<evidence type="ECO:0000313" key="7">
    <source>
        <dbReference type="Proteomes" id="UP000261166"/>
    </source>
</evidence>
<dbReference type="GO" id="GO:0003677">
    <property type="term" value="F:DNA binding"/>
    <property type="evidence" value="ECO:0007669"/>
    <property type="project" value="UniProtKB-UniRule"/>
</dbReference>
<keyword evidence="1 2" id="KW-0238">DNA-binding</keyword>
<dbReference type="GeneID" id="97986920"/>
<feature type="DNA-binding region" description="H-T-H motif" evidence="2">
    <location>
        <begin position="29"/>
        <end position="48"/>
    </location>
</feature>
<dbReference type="OrthoDB" id="9810250at2"/>
<dbReference type="PROSITE" id="PS50977">
    <property type="entry name" value="HTH_TETR_2"/>
    <property type="match status" value="1"/>
</dbReference>
<reference evidence="6 7" key="1">
    <citation type="submission" date="2018-08" db="EMBL/GenBank/DDBJ databases">
        <title>A genome reference for cultivated species of the human gut microbiota.</title>
        <authorList>
            <person name="Zou Y."/>
            <person name="Xue W."/>
            <person name="Luo G."/>
        </authorList>
    </citation>
    <scope>NUCLEOTIDE SEQUENCE [LARGE SCALE GENOMIC DNA]</scope>
    <source>
        <strain evidence="5 7">AF26-4BH</strain>
        <strain evidence="4 6">TF05-5AC</strain>
    </source>
</reference>
<dbReference type="EMBL" id="QVLV01000004">
    <property type="protein sequence ID" value="RGE62620.1"/>
    <property type="molecule type" value="Genomic_DNA"/>
</dbReference>
<dbReference type="InterPro" id="IPR009057">
    <property type="entry name" value="Homeodomain-like_sf"/>
</dbReference>
<dbReference type="Gene3D" id="1.10.357.10">
    <property type="entry name" value="Tetracycline Repressor, domain 2"/>
    <property type="match status" value="1"/>
</dbReference>
<dbReference type="Proteomes" id="UP000261166">
    <property type="component" value="Unassembled WGS sequence"/>
</dbReference>
<protein>
    <submittedName>
        <fullName evidence="5">TetR/AcrR family transcriptional regulator</fullName>
    </submittedName>
</protein>
<comment type="caution">
    <text evidence="5">The sequence shown here is derived from an EMBL/GenBank/DDBJ whole genome shotgun (WGS) entry which is preliminary data.</text>
</comment>
<evidence type="ECO:0000256" key="1">
    <source>
        <dbReference type="ARBA" id="ARBA00023125"/>
    </source>
</evidence>
<evidence type="ECO:0000313" key="6">
    <source>
        <dbReference type="Proteomes" id="UP000260812"/>
    </source>
</evidence>
<organism evidence="5 7">
    <name type="scientific">Eisenbergiella massiliensis</name>
    <dbReference type="NCBI Taxonomy" id="1720294"/>
    <lineage>
        <taxon>Bacteria</taxon>
        <taxon>Bacillati</taxon>
        <taxon>Bacillota</taxon>
        <taxon>Clostridia</taxon>
        <taxon>Lachnospirales</taxon>
        <taxon>Lachnospiraceae</taxon>
        <taxon>Eisenbergiella</taxon>
    </lineage>
</organism>
<dbReference type="PANTHER" id="PTHR43479">
    <property type="entry name" value="ACREF/ENVCD OPERON REPRESSOR-RELATED"/>
    <property type="match status" value="1"/>
</dbReference>
<dbReference type="Proteomes" id="UP000260812">
    <property type="component" value="Unassembled WGS sequence"/>
</dbReference>